<dbReference type="InterPro" id="IPR033132">
    <property type="entry name" value="GH_1_N_CS"/>
</dbReference>
<dbReference type="PROSITE" id="PS00572">
    <property type="entry name" value="GLYCOSYL_HYDROL_F1_1"/>
    <property type="match status" value="1"/>
</dbReference>
<evidence type="ECO:0000256" key="5">
    <source>
        <dbReference type="RuleBase" id="RU004468"/>
    </source>
</evidence>
<dbReference type="Proteomes" id="UP001652623">
    <property type="component" value="Chromosome 1"/>
</dbReference>
<evidence type="ECO:0000256" key="2">
    <source>
        <dbReference type="ARBA" id="ARBA00022801"/>
    </source>
</evidence>
<evidence type="ECO:0000256" key="6">
    <source>
        <dbReference type="SAM" id="SignalP"/>
    </source>
</evidence>
<feature type="active site" description="Nucleophile" evidence="3">
    <location>
        <position position="418"/>
    </location>
</feature>
<sequence>MALIKASSIFFFCFLALASFLASIEGTQPTHHVTHLNRSTFPKDFIFGAGSAAYQSEGAAHIDGRGPSIWDVFTREQKEKIADGSNGDVADDFYHRYKDDIKLMKKIGLNSYRFSISWSRILPKGKLSGGVNPLGIKFYNNLINELLANGLQPFVTLFHFDLPQALQEEYGGFLSPKIVKDFTDFADICFKSFGDRVKLWATMNEPNGAAINGYSSGIGAPGRCSSYAGNCTAGNSATEPYIVAHNMLISHASAVKLYRQKYKPYQKGQIGITLVTHWFEPKHNTSSSRLAASRALDFFLGWFAHPITYGDYPESIKSIVANRLPKFTGAEAKLLRGSIDFFGINYYTTNYAESAPLASPLNRSYVADRQTTLTTEKNGKPIGTPTALSWLFIYPQGLKDLLVYIKNTYKNPPIYITENGMADVRNDSIPVKVAIKDSLRIRYHHGHISSVLQALKQGANVKAYFVWSYFDDFEWDAGFTVRFGICYVDFKDNLKRYLKYSAYWLKMFLLN</sequence>
<accession>A0ABM3I8V1</accession>
<dbReference type="PROSITE" id="PS00653">
    <property type="entry name" value="GLYCOSYL_HYDROL_F1_2"/>
    <property type="match status" value="1"/>
</dbReference>
<keyword evidence="6" id="KW-0732">Signal</keyword>
<dbReference type="SUPFAM" id="SSF51445">
    <property type="entry name" value="(Trans)glycosidases"/>
    <property type="match status" value="1"/>
</dbReference>
<protein>
    <submittedName>
        <fullName evidence="8">Vicianin hydrolase-like</fullName>
    </submittedName>
</protein>
<reference evidence="8" key="1">
    <citation type="submission" date="2025-08" db="UniProtKB">
        <authorList>
            <consortium name="RefSeq"/>
        </authorList>
    </citation>
    <scope>IDENTIFICATION</scope>
    <source>
        <tissue evidence="8">Seedling</tissue>
    </source>
</reference>
<gene>
    <name evidence="8" type="primary">LOC107403645</name>
</gene>
<keyword evidence="5" id="KW-0326">Glycosidase</keyword>
<evidence type="ECO:0000313" key="8">
    <source>
        <dbReference type="RefSeq" id="XP_048323428.2"/>
    </source>
</evidence>
<dbReference type="InterPro" id="IPR017853">
    <property type="entry name" value="GH"/>
</dbReference>
<feature type="chain" id="PRO_5046096801" evidence="6">
    <location>
        <begin position="27"/>
        <end position="511"/>
    </location>
</feature>
<keyword evidence="7" id="KW-1185">Reference proteome</keyword>
<evidence type="ECO:0000313" key="7">
    <source>
        <dbReference type="Proteomes" id="UP001652623"/>
    </source>
</evidence>
<evidence type="ECO:0000256" key="1">
    <source>
        <dbReference type="ARBA" id="ARBA00010838"/>
    </source>
</evidence>
<dbReference type="GeneID" id="107403645"/>
<dbReference type="InterPro" id="IPR018120">
    <property type="entry name" value="Glyco_hydro_1_AS"/>
</dbReference>
<dbReference type="PANTHER" id="PTHR10353:SF297">
    <property type="entry name" value="VICIANIN HYDROLASE-LIKE"/>
    <property type="match status" value="1"/>
</dbReference>
<name>A0ABM3I8V1_ZIZJJ</name>
<feature type="signal peptide" evidence="6">
    <location>
        <begin position="1"/>
        <end position="26"/>
    </location>
</feature>
<proteinExistence type="inferred from homology"/>
<comment type="similarity">
    <text evidence="1 4">Belongs to the glycosyl hydrolase 1 family.</text>
</comment>
<dbReference type="PRINTS" id="PR00131">
    <property type="entry name" value="GLHYDRLASE1"/>
</dbReference>
<keyword evidence="2 5" id="KW-0378">Hydrolase</keyword>
<organism evidence="7 8">
    <name type="scientific">Ziziphus jujuba</name>
    <name type="common">Chinese jujube</name>
    <name type="synonym">Ziziphus sativa</name>
    <dbReference type="NCBI Taxonomy" id="326968"/>
    <lineage>
        <taxon>Eukaryota</taxon>
        <taxon>Viridiplantae</taxon>
        <taxon>Streptophyta</taxon>
        <taxon>Embryophyta</taxon>
        <taxon>Tracheophyta</taxon>
        <taxon>Spermatophyta</taxon>
        <taxon>Magnoliopsida</taxon>
        <taxon>eudicotyledons</taxon>
        <taxon>Gunneridae</taxon>
        <taxon>Pentapetalae</taxon>
        <taxon>rosids</taxon>
        <taxon>fabids</taxon>
        <taxon>Rosales</taxon>
        <taxon>Rhamnaceae</taxon>
        <taxon>Paliureae</taxon>
        <taxon>Ziziphus</taxon>
    </lineage>
</organism>
<dbReference type="PANTHER" id="PTHR10353">
    <property type="entry name" value="GLYCOSYL HYDROLASE"/>
    <property type="match status" value="1"/>
</dbReference>
<dbReference type="RefSeq" id="XP_048323428.2">
    <property type="nucleotide sequence ID" value="XM_048467471.2"/>
</dbReference>
<evidence type="ECO:0000256" key="4">
    <source>
        <dbReference type="RuleBase" id="RU003690"/>
    </source>
</evidence>
<evidence type="ECO:0000256" key="3">
    <source>
        <dbReference type="PROSITE-ProRule" id="PRU10055"/>
    </source>
</evidence>
<dbReference type="Pfam" id="PF00232">
    <property type="entry name" value="Glyco_hydro_1"/>
    <property type="match status" value="1"/>
</dbReference>
<dbReference type="InterPro" id="IPR001360">
    <property type="entry name" value="Glyco_hydro_1"/>
</dbReference>
<dbReference type="Gene3D" id="3.20.20.80">
    <property type="entry name" value="Glycosidases"/>
    <property type="match status" value="1"/>
</dbReference>